<evidence type="ECO:0000313" key="2">
    <source>
        <dbReference type="EMBL" id="MDG5976560.1"/>
    </source>
</evidence>
<keyword evidence="1" id="KW-0812">Transmembrane</keyword>
<evidence type="ECO:0000256" key="1">
    <source>
        <dbReference type="SAM" id="Phobius"/>
    </source>
</evidence>
<name>A0A9X4NXU9_9BURK</name>
<accession>A0A9X4NXU9</accession>
<comment type="caution">
    <text evidence="2">The sequence shown here is derived from an EMBL/GenBank/DDBJ whole genome shotgun (WGS) entry which is preliminary data.</text>
</comment>
<keyword evidence="1" id="KW-0472">Membrane</keyword>
<dbReference type="Proteomes" id="UP001152876">
    <property type="component" value="Unassembled WGS sequence"/>
</dbReference>
<dbReference type="RefSeq" id="WP_068174362.1">
    <property type="nucleotide sequence ID" value="NZ_AOGK01000013.1"/>
</dbReference>
<proteinExistence type="predicted"/>
<evidence type="ECO:0000313" key="3">
    <source>
        <dbReference type="Proteomes" id="UP001152876"/>
    </source>
</evidence>
<organism evidence="2 3">
    <name type="scientific">Hydrogenophaga taeniospiralis CCUG 15921</name>
    <dbReference type="NCBI Taxonomy" id="1281780"/>
    <lineage>
        <taxon>Bacteria</taxon>
        <taxon>Pseudomonadati</taxon>
        <taxon>Pseudomonadota</taxon>
        <taxon>Betaproteobacteria</taxon>
        <taxon>Burkholderiales</taxon>
        <taxon>Comamonadaceae</taxon>
        <taxon>Hydrogenophaga</taxon>
    </lineage>
</organism>
<dbReference type="EMBL" id="AOGK01000013">
    <property type="protein sequence ID" value="MDG5976560.1"/>
    <property type="molecule type" value="Genomic_DNA"/>
</dbReference>
<feature type="transmembrane region" description="Helical" evidence="1">
    <location>
        <begin position="6"/>
        <end position="30"/>
    </location>
</feature>
<gene>
    <name evidence="2" type="ORF">H010_14935</name>
</gene>
<sequence length="88" mass="9418">MTFFALLGHIAGLLAPAIAVAVMLWVLTLRRGARASGRGAKAGLWMLMGAGALVLLAGLLYFGRDGKMATYTALVLAQGSMAWWLRRR</sequence>
<reference evidence="2" key="1">
    <citation type="submission" date="2013-01" db="EMBL/GenBank/DDBJ databases">
        <title>Genome draft of Hydrogenophaga taeniospiralis 2K1.</title>
        <authorList>
            <person name="Gomila M."/>
            <person name="Lalucat J."/>
        </authorList>
    </citation>
    <scope>NUCLEOTIDE SEQUENCE</scope>
    <source>
        <strain evidence="2">CCUG 15921</strain>
    </source>
</reference>
<dbReference type="AlphaFoldDB" id="A0A9X4NXU9"/>
<protein>
    <submittedName>
        <fullName evidence="2">Uncharacterized protein</fullName>
    </submittedName>
</protein>
<keyword evidence="3" id="KW-1185">Reference proteome</keyword>
<keyword evidence="1" id="KW-1133">Transmembrane helix</keyword>
<feature type="transmembrane region" description="Helical" evidence="1">
    <location>
        <begin position="42"/>
        <end position="62"/>
    </location>
</feature>